<dbReference type="CDD" id="cd05282">
    <property type="entry name" value="ETR_like"/>
    <property type="match status" value="1"/>
</dbReference>
<organism evidence="12 13">
    <name type="scientific">Paraburkholderia ultramafica</name>
    <dbReference type="NCBI Taxonomy" id="1544867"/>
    <lineage>
        <taxon>Bacteria</taxon>
        <taxon>Pseudomonadati</taxon>
        <taxon>Pseudomonadota</taxon>
        <taxon>Betaproteobacteria</taxon>
        <taxon>Burkholderiales</taxon>
        <taxon>Burkholderiaceae</taxon>
        <taxon>Paraburkholderia</taxon>
    </lineage>
</organism>
<evidence type="ECO:0000256" key="2">
    <source>
        <dbReference type="ARBA" id="ARBA00022516"/>
    </source>
</evidence>
<feature type="domain" description="Enoyl reductase (ER)" evidence="11">
    <location>
        <begin position="10"/>
        <end position="323"/>
    </location>
</feature>
<protein>
    <recommendedName>
        <fullName evidence="9">enoyl-[acyl-carrier-protein] reductase</fullName>
        <ecNumber evidence="9">1.3.1.104</ecNumber>
    </recommendedName>
</protein>
<evidence type="ECO:0000256" key="3">
    <source>
        <dbReference type="ARBA" id="ARBA00022832"/>
    </source>
</evidence>
<dbReference type="EMBL" id="CADIKK010000026">
    <property type="protein sequence ID" value="CAB3799690.1"/>
    <property type="molecule type" value="Genomic_DNA"/>
</dbReference>
<dbReference type="GO" id="GO:0006633">
    <property type="term" value="P:fatty acid biosynthetic process"/>
    <property type="evidence" value="ECO:0007669"/>
    <property type="project" value="UniProtKB-KW"/>
</dbReference>
<dbReference type="Pfam" id="PF00107">
    <property type="entry name" value="ADH_zinc_N"/>
    <property type="match status" value="1"/>
</dbReference>
<keyword evidence="3" id="KW-0276">Fatty acid metabolism</keyword>
<evidence type="ECO:0000259" key="11">
    <source>
        <dbReference type="SMART" id="SM00829"/>
    </source>
</evidence>
<dbReference type="InterPro" id="IPR013154">
    <property type="entry name" value="ADH-like_N"/>
</dbReference>
<dbReference type="AlphaFoldDB" id="A0A6S7BR14"/>
<keyword evidence="4" id="KW-0521">NADP</keyword>
<dbReference type="SUPFAM" id="SSF50129">
    <property type="entry name" value="GroES-like"/>
    <property type="match status" value="1"/>
</dbReference>
<gene>
    <name evidence="12" type="ORF">LMG28614_05028</name>
</gene>
<sequence>MKQIRFDAFGPPSQAARCCEVPAPGAPSAWEVLVDVEACAVNPADLARLAGRYGELPKLPATVGLEAVGRVVDCGASVHDLAVGDRVILIGNDNWCQQRRLAASQVFKVAPELDPLQLAALKVNACTALELVRRHATLERGAWIVQTAPLSGVGRAVMQIARHDGLRTLNIVRRSDAIEPVRAAGGDAAIVDGPDLAQAARAVTGSAPAMLALDAVGGDGVARLAKLLEPGGAIVNYGMLSGKPIELGCDELIFRGIGLKGFWLTQRLSRMTHVQRNALMAEAVELLRLGVLRAEVAATYPLDAVGRALRHVDEPGRSGKVYLLPNGPIDSGAGDRQRASPVLAAADPL</sequence>
<evidence type="ECO:0000256" key="4">
    <source>
        <dbReference type="ARBA" id="ARBA00022857"/>
    </source>
</evidence>
<comment type="catalytic activity">
    <reaction evidence="10">
        <text>a 2,3-saturated acyl-[ACP] + NADP(+) = a (2E)-enoyl-[ACP] + NADPH + H(+)</text>
        <dbReference type="Rhea" id="RHEA:22564"/>
        <dbReference type="Rhea" id="RHEA-COMP:9925"/>
        <dbReference type="Rhea" id="RHEA-COMP:9926"/>
        <dbReference type="ChEBI" id="CHEBI:15378"/>
        <dbReference type="ChEBI" id="CHEBI:57783"/>
        <dbReference type="ChEBI" id="CHEBI:58349"/>
        <dbReference type="ChEBI" id="CHEBI:78784"/>
        <dbReference type="ChEBI" id="CHEBI:78785"/>
        <dbReference type="EC" id="1.3.1.104"/>
    </reaction>
</comment>
<dbReference type="InterPro" id="IPR013149">
    <property type="entry name" value="ADH-like_C"/>
</dbReference>
<dbReference type="Pfam" id="PF08240">
    <property type="entry name" value="ADH_N"/>
    <property type="match status" value="1"/>
</dbReference>
<dbReference type="Gene3D" id="3.90.180.10">
    <property type="entry name" value="Medium-chain alcohol dehydrogenases, catalytic domain"/>
    <property type="match status" value="1"/>
</dbReference>
<dbReference type="InterPro" id="IPR051034">
    <property type="entry name" value="Mito_Enoyl-ACP_Reductase"/>
</dbReference>
<evidence type="ECO:0000256" key="10">
    <source>
        <dbReference type="ARBA" id="ARBA00048843"/>
    </source>
</evidence>
<dbReference type="InterPro" id="IPR036291">
    <property type="entry name" value="NAD(P)-bd_dom_sf"/>
</dbReference>
<dbReference type="Gene3D" id="3.40.50.720">
    <property type="entry name" value="NAD(P)-binding Rossmann-like Domain"/>
    <property type="match status" value="1"/>
</dbReference>
<keyword evidence="2" id="KW-0444">Lipid biosynthesis</keyword>
<comment type="similarity">
    <text evidence="1">Belongs to the zinc-containing alcohol dehydrogenase family. Quinone oxidoreductase subfamily.</text>
</comment>
<accession>A0A6S7BR14</accession>
<keyword evidence="6 12" id="KW-0560">Oxidoreductase</keyword>
<keyword evidence="7" id="KW-0443">Lipid metabolism</keyword>
<keyword evidence="8" id="KW-0275">Fatty acid biosynthesis</keyword>
<evidence type="ECO:0000256" key="9">
    <source>
        <dbReference type="ARBA" id="ARBA00038963"/>
    </source>
</evidence>
<dbReference type="SMART" id="SM00829">
    <property type="entry name" value="PKS_ER"/>
    <property type="match status" value="1"/>
</dbReference>
<evidence type="ECO:0000313" key="13">
    <source>
        <dbReference type="Proteomes" id="UP000494365"/>
    </source>
</evidence>
<evidence type="ECO:0000256" key="5">
    <source>
        <dbReference type="ARBA" id="ARBA00022946"/>
    </source>
</evidence>
<evidence type="ECO:0000256" key="7">
    <source>
        <dbReference type="ARBA" id="ARBA00023098"/>
    </source>
</evidence>
<dbReference type="PANTHER" id="PTHR43981">
    <property type="entry name" value="ENOYL-[ACYL-CARRIER-PROTEIN] REDUCTASE, MITOCHONDRIAL"/>
    <property type="match status" value="1"/>
</dbReference>
<evidence type="ECO:0000313" key="12">
    <source>
        <dbReference type="EMBL" id="CAB3799690.1"/>
    </source>
</evidence>
<keyword evidence="13" id="KW-1185">Reference proteome</keyword>
<evidence type="ECO:0000256" key="1">
    <source>
        <dbReference type="ARBA" id="ARBA00010371"/>
    </source>
</evidence>
<dbReference type="SUPFAM" id="SSF51735">
    <property type="entry name" value="NAD(P)-binding Rossmann-fold domains"/>
    <property type="match status" value="1"/>
</dbReference>
<evidence type="ECO:0000256" key="8">
    <source>
        <dbReference type="ARBA" id="ARBA00023160"/>
    </source>
</evidence>
<dbReference type="Proteomes" id="UP000494365">
    <property type="component" value="Unassembled WGS sequence"/>
</dbReference>
<keyword evidence="5" id="KW-0809">Transit peptide</keyword>
<reference evidence="12 13" key="1">
    <citation type="submission" date="2020-04" db="EMBL/GenBank/DDBJ databases">
        <authorList>
            <person name="De Canck E."/>
        </authorList>
    </citation>
    <scope>NUCLEOTIDE SEQUENCE [LARGE SCALE GENOMIC DNA]</scope>
    <source>
        <strain evidence="12 13">LMG 28614</strain>
    </source>
</reference>
<dbReference type="EC" id="1.3.1.104" evidence="9"/>
<dbReference type="RefSeq" id="WP_175152070.1">
    <property type="nucleotide sequence ID" value="NZ_CADIKK010000026.1"/>
</dbReference>
<proteinExistence type="inferred from homology"/>
<evidence type="ECO:0000256" key="6">
    <source>
        <dbReference type="ARBA" id="ARBA00023002"/>
    </source>
</evidence>
<dbReference type="InterPro" id="IPR011032">
    <property type="entry name" value="GroES-like_sf"/>
</dbReference>
<dbReference type="InterPro" id="IPR020843">
    <property type="entry name" value="ER"/>
</dbReference>
<dbReference type="GO" id="GO:0141148">
    <property type="term" value="F:enoyl-[acyl-carrier-protein] reductase (NADPH) activity"/>
    <property type="evidence" value="ECO:0007669"/>
    <property type="project" value="UniProtKB-EC"/>
</dbReference>
<dbReference type="PANTHER" id="PTHR43981:SF2">
    <property type="entry name" value="ENOYL-[ACYL-CARRIER-PROTEIN] REDUCTASE, MITOCHONDRIAL"/>
    <property type="match status" value="1"/>
</dbReference>
<name>A0A6S7BR14_9BURK</name>